<name>A0A0D2A1H4_9EURO</name>
<keyword evidence="4" id="KW-1185">Reference proteome</keyword>
<feature type="domain" description="DUF4185" evidence="2">
    <location>
        <begin position="310"/>
        <end position="450"/>
    </location>
</feature>
<reference evidence="3 4" key="1">
    <citation type="submission" date="2015-01" db="EMBL/GenBank/DDBJ databases">
        <title>The Genome Sequence of Cladophialophora immunda CBS83496.</title>
        <authorList>
            <consortium name="The Broad Institute Genomics Platform"/>
            <person name="Cuomo C."/>
            <person name="de Hoog S."/>
            <person name="Gorbushina A."/>
            <person name="Stielow B."/>
            <person name="Teixiera M."/>
            <person name="Abouelleil A."/>
            <person name="Chapman S.B."/>
            <person name="Priest M."/>
            <person name="Young S.K."/>
            <person name="Wortman J."/>
            <person name="Nusbaum C."/>
            <person name="Birren B."/>
        </authorList>
    </citation>
    <scope>NUCLEOTIDE SEQUENCE [LARGE SCALE GENOMIC DNA]</scope>
    <source>
        <strain evidence="3 4">CBS 83496</strain>
    </source>
</reference>
<organism evidence="3 4">
    <name type="scientific">Cladophialophora immunda</name>
    <dbReference type="NCBI Taxonomy" id="569365"/>
    <lineage>
        <taxon>Eukaryota</taxon>
        <taxon>Fungi</taxon>
        <taxon>Dikarya</taxon>
        <taxon>Ascomycota</taxon>
        <taxon>Pezizomycotina</taxon>
        <taxon>Eurotiomycetes</taxon>
        <taxon>Chaetothyriomycetidae</taxon>
        <taxon>Chaetothyriales</taxon>
        <taxon>Herpotrichiellaceae</taxon>
        <taxon>Cladophialophora</taxon>
    </lineage>
</organism>
<dbReference type="VEuPathDB" id="FungiDB:PV07_01029"/>
<dbReference type="OrthoDB" id="2583188at2759"/>
<dbReference type="InterPro" id="IPR025442">
    <property type="entry name" value="DUF4185"/>
</dbReference>
<gene>
    <name evidence="3" type="ORF">PV07_01029</name>
</gene>
<evidence type="ECO:0000256" key="1">
    <source>
        <dbReference type="SAM" id="MobiDB-lite"/>
    </source>
</evidence>
<protein>
    <recommendedName>
        <fullName evidence="2">DUF4185 domain-containing protein</fullName>
    </recommendedName>
</protein>
<sequence>MDQATEEPQQPRGFRRRLYQWAGQAVNQLLDVNMGPAAALSAPSYQTGMISTPKPSHDDDGSDVSNPSASSDPCLLWFKVRGTLAALLLPYPVSSLEYTANNARLMASPLPTTTAPISVNTPTPTPPCKPYPPSIDIVCVDPIGNVHSATTYVKRDLGFQGQLGQYVLLSYGDTLYSDANYSDTWRGMTSDSVAIATQNPLVVVDPVLDSNGYPPQFCPLISSFGEDAATCALGITNVVETTSPNEGVMFFLLNHRPNGANNLIGAGVASITLDTSAYPPVPQISRLPPQYWWDATSEPWYGDVCALGWNGYVYAYGHGPQGNPWVYLTRVRAEEATNVSCYEYWNGETWQSDKLDGKAIAAKESVFWQINQGQVVWSNYFECFLFVYCDNWMNSKVLLKTAQQPEGPWSDPITLYQATPITLGSSIYAAVPHPYFDETGKTLVVTFTNHPNTVQAVRVVFA</sequence>
<evidence type="ECO:0000313" key="4">
    <source>
        <dbReference type="Proteomes" id="UP000054466"/>
    </source>
</evidence>
<dbReference type="AlphaFoldDB" id="A0A0D2A1H4"/>
<dbReference type="HOGENOM" id="CLU_043827_0_0_1"/>
<proteinExistence type="predicted"/>
<evidence type="ECO:0000259" key="2">
    <source>
        <dbReference type="Pfam" id="PF13810"/>
    </source>
</evidence>
<dbReference type="Pfam" id="PF13810">
    <property type="entry name" value="DUF4185"/>
    <property type="match status" value="1"/>
</dbReference>
<feature type="region of interest" description="Disordered" evidence="1">
    <location>
        <begin position="46"/>
        <end position="69"/>
    </location>
</feature>
<dbReference type="RefSeq" id="XP_016254452.1">
    <property type="nucleotide sequence ID" value="XM_016387524.1"/>
</dbReference>
<dbReference type="Proteomes" id="UP000054466">
    <property type="component" value="Unassembled WGS sequence"/>
</dbReference>
<dbReference type="GeneID" id="27340223"/>
<dbReference type="EMBL" id="KN847040">
    <property type="protein sequence ID" value="KIW34236.1"/>
    <property type="molecule type" value="Genomic_DNA"/>
</dbReference>
<evidence type="ECO:0000313" key="3">
    <source>
        <dbReference type="EMBL" id="KIW34236.1"/>
    </source>
</evidence>
<accession>A0A0D2A1H4</accession>